<dbReference type="PANTHER" id="PTHR43032:SF4">
    <property type="entry name" value="OXIDOREDUCTASE MOLYBDOPTERIN-BINDING DOMAIN-CONTAINING PROTEIN"/>
    <property type="match status" value="1"/>
</dbReference>
<dbReference type="GO" id="GO:0016491">
    <property type="term" value="F:oxidoreductase activity"/>
    <property type="evidence" value="ECO:0007669"/>
    <property type="project" value="InterPro"/>
</dbReference>
<reference evidence="3" key="1">
    <citation type="journal article" date="2019" name="Int. J. Syst. Evol. Microbiol.">
        <title>The Global Catalogue of Microorganisms (GCM) 10K type strain sequencing project: providing services to taxonomists for standard genome sequencing and annotation.</title>
        <authorList>
            <consortium name="The Broad Institute Genomics Platform"/>
            <consortium name="The Broad Institute Genome Sequencing Center for Infectious Disease"/>
            <person name="Wu L."/>
            <person name="Ma J."/>
        </authorList>
    </citation>
    <scope>NUCLEOTIDE SEQUENCE [LARGE SCALE GENOMIC DNA]</scope>
    <source>
        <strain evidence="3">JCM 19134</strain>
    </source>
</reference>
<name>A0AAV3U1G3_9ALTE</name>
<accession>A0AAV3U1G3</accession>
<dbReference type="InterPro" id="IPR008335">
    <property type="entry name" value="Mopterin_OxRdtase_euk"/>
</dbReference>
<dbReference type="PRINTS" id="PR00407">
    <property type="entry name" value="EUMOPTERIN"/>
</dbReference>
<dbReference type="Proteomes" id="UP001409585">
    <property type="component" value="Unassembled WGS sequence"/>
</dbReference>
<keyword evidence="3" id="KW-1185">Reference proteome</keyword>
<dbReference type="InterPro" id="IPR036374">
    <property type="entry name" value="OxRdtase_Mopterin-bd_sf"/>
</dbReference>
<evidence type="ECO:0000313" key="2">
    <source>
        <dbReference type="EMBL" id="GAA4940193.1"/>
    </source>
</evidence>
<gene>
    <name evidence="2" type="ORF">GCM10025791_18090</name>
</gene>
<proteinExistence type="predicted"/>
<dbReference type="SUPFAM" id="SSF56524">
    <property type="entry name" value="Oxidoreductase molybdopterin-binding domain"/>
    <property type="match status" value="1"/>
</dbReference>
<evidence type="ECO:0000259" key="1">
    <source>
        <dbReference type="Pfam" id="PF00174"/>
    </source>
</evidence>
<dbReference type="InterPro" id="IPR000572">
    <property type="entry name" value="OxRdtase_Mopterin-bd_dom"/>
</dbReference>
<protein>
    <submittedName>
        <fullName evidence="2">Molybdopterin-dependent oxidoreductase</fullName>
    </submittedName>
</protein>
<evidence type="ECO:0000313" key="3">
    <source>
        <dbReference type="Proteomes" id="UP001409585"/>
    </source>
</evidence>
<dbReference type="Gene3D" id="2.160.20.80">
    <property type="entry name" value="E3 ubiquitin-protein ligase SopA"/>
    <property type="match status" value="1"/>
</dbReference>
<dbReference type="Gene3D" id="3.90.420.10">
    <property type="entry name" value="Oxidoreductase, molybdopterin-binding domain"/>
    <property type="match status" value="1"/>
</dbReference>
<organism evidence="2 3">
    <name type="scientific">Halioxenophilus aromaticivorans</name>
    <dbReference type="NCBI Taxonomy" id="1306992"/>
    <lineage>
        <taxon>Bacteria</taxon>
        <taxon>Pseudomonadati</taxon>
        <taxon>Pseudomonadota</taxon>
        <taxon>Gammaproteobacteria</taxon>
        <taxon>Alteromonadales</taxon>
        <taxon>Alteromonadaceae</taxon>
        <taxon>Halioxenophilus</taxon>
    </lineage>
</organism>
<dbReference type="InterPro" id="IPR001646">
    <property type="entry name" value="5peptide_repeat"/>
</dbReference>
<dbReference type="RefSeq" id="WP_345420464.1">
    <property type="nucleotide sequence ID" value="NZ_AP031496.1"/>
</dbReference>
<dbReference type="AlphaFoldDB" id="A0AAV3U1G3"/>
<dbReference type="Pfam" id="PF00805">
    <property type="entry name" value="Pentapeptide"/>
    <property type="match status" value="2"/>
</dbReference>
<dbReference type="PANTHER" id="PTHR43032">
    <property type="entry name" value="PROTEIN-METHIONINE-SULFOXIDE REDUCTASE"/>
    <property type="match status" value="1"/>
</dbReference>
<dbReference type="SUPFAM" id="SSF141571">
    <property type="entry name" value="Pentapeptide repeat-like"/>
    <property type="match status" value="1"/>
</dbReference>
<comment type="caution">
    <text evidence="2">The sequence shown here is derived from an EMBL/GenBank/DDBJ whole genome shotgun (WGS) entry which is preliminary data.</text>
</comment>
<feature type="domain" description="Oxidoreductase molybdopterin-binding" evidence="1">
    <location>
        <begin position="28"/>
        <end position="172"/>
    </location>
</feature>
<dbReference type="Pfam" id="PF00174">
    <property type="entry name" value="Oxidored_molyb"/>
    <property type="match status" value="1"/>
</dbReference>
<sequence length="339" mass="37826">MGLDRLLPARQQLTQKFPVVGEQAPNQELNQQNWRLTLAGGGNDGQTIGFDDLLAMPQTELTHDIHCVTRWSRQQDSFTGVLFKDLLSALAIAPQTQFVRFVAYSHRNHDTSLPLAVCLQENLILAHKINGQPLLPQHGFPVRTFAPSRYFYKSLKWLKHIEFIAQDQLGFWERGGYHNNADYQLEQRYVSGNLTTKELTKLRQSLNFKKYHGQVLLSLDLSGLDLSGADLRGVQLKNCNLQGCNFTAANLREANLSNSSLLQSNLHQADLTGADLDGVLLMGCDLTQATLDHCLLNATEFIRHGYADAHISGASFRGAQRNGLIESQQAFLTAHGAEF</sequence>
<dbReference type="EMBL" id="BAABLX010000011">
    <property type="protein sequence ID" value="GAA4940193.1"/>
    <property type="molecule type" value="Genomic_DNA"/>
</dbReference>